<protein>
    <submittedName>
        <fullName evidence="3">Transglutaminase</fullName>
    </submittedName>
</protein>
<dbReference type="RefSeq" id="WP_088710321.1">
    <property type="nucleotide sequence ID" value="NZ_LSTO01000003.1"/>
</dbReference>
<evidence type="ECO:0000256" key="1">
    <source>
        <dbReference type="ARBA" id="ARBA00007100"/>
    </source>
</evidence>
<evidence type="ECO:0000259" key="2">
    <source>
        <dbReference type="Pfam" id="PF13369"/>
    </source>
</evidence>
<name>A0A254T7H7_9BURK</name>
<sequence length="279" mass="31704">MVLKSLDYFASLVQEDDSIPLFEAALAIAQDVDPQLDLAATQAEVDILAARLQRRLAPDASSVQKLRMLNHFFYRELGFAGNVNDYYDPDNSYLHRVISTRRGIPISLAVLYMELAQQIGLDVKGISFPGHFLMKLSIQSGDIVLDPFNGVSLSREELEERLEPYFEHHSYPGAIPLSYYLHAAHPREILVRMLRNLKALFVEHMRWQRVLGVQQRLLILLPGEITERRDRGLAYANLECPQAALADLEAYLAECPYAPDADVLRSKLPELREASKRMN</sequence>
<proteinExistence type="inferred from homology"/>
<gene>
    <name evidence="3" type="ORF">AYR66_00860</name>
</gene>
<dbReference type="Pfam" id="PF13371">
    <property type="entry name" value="TPR_9"/>
    <property type="match status" value="1"/>
</dbReference>
<dbReference type="AlphaFoldDB" id="A0A254T7H7"/>
<feature type="domain" description="Protein SirB1 N-terminal" evidence="2">
    <location>
        <begin position="41"/>
        <end position="195"/>
    </location>
</feature>
<accession>A0A254T7H7</accession>
<comment type="caution">
    <text evidence="3">The sequence shown here is derived from an EMBL/GenBank/DDBJ whole genome shotgun (WGS) entry which is preliminary data.</text>
</comment>
<dbReference type="EMBL" id="LSTO01000003">
    <property type="protein sequence ID" value="OWW18594.1"/>
    <property type="molecule type" value="Genomic_DNA"/>
</dbReference>
<dbReference type="InterPro" id="IPR032698">
    <property type="entry name" value="SirB1_N"/>
</dbReference>
<evidence type="ECO:0000313" key="4">
    <source>
        <dbReference type="Proteomes" id="UP000197535"/>
    </source>
</evidence>
<dbReference type="Pfam" id="PF13369">
    <property type="entry name" value="Transglut_core2"/>
    <property type="match status" value="1"/>
</dbReference>
<keyword evidence="4" id="KW-1185">Reference proteome</keyword>
<evidence type="ECO:0000313" key="3">
    <source>
        <dbReference type="EMBL" id="OWW18594.1"/>
    </source>
</evidence>
<dbReference type="Proteomes" id="UP000197535">
    <property type="component" value="Unassembled WGS sequence"/>
</dbReference>
<dbReference type="PANTHER" id="PTHR31350:SF21">
    <property type="entry name" value="F-BOX ONLY PROTEIN 21"/>
    <property type="match status" value="1"/>
</dbReference>
<comment type="similarity">
    <text evidence="1">Belongs to the UPF0162 family.</text>
</comment>
<dbReference type="OrthoDB" id="232498at2"/>
<organism evidence="3 4">
    <name type="scientific">Noviherbaspirillum denitrificans</name>
    <dbReference type="NCBI Taxonomy" id="1968433"/>
    <lineage>
        <taxon>Bacteria</taxon>
        <taxon>Pseudomonadati</taxon>
        <taxon>Pseudomonadota</taxon>
        <taxon>Betaproteobacteria</taxon>
        <taxon>Burkholderiales</taxon>
        <taxon>Oxalobacteraceae</taxon>
        <taxon>Noviherbaspirillum</taxon>
    </lineage>
</organism>
<reference evidence="3 4" key="1">
    <citation type="submission" date="2016-02" db="EMBL/GenBank/DDBJ databases">
        <authorList>
            <person name="Wen L."/>
            <person name="He K."/>
            <person name="Yang H."/>
        </authorList>
    </citation>
    <scope>NUCLEOTIDE SEQUENCE [LARGE SCALE GENOMIC DNA]</scope>
    <source>
        <strain evidence="3 4">TSA40</strain>
    </source>
</reference>
<dbReference type="PANTHER" id="PTHR31350">
    <property type="entry name" value="SI:DKEY-261L7.2"/>
    <property type="match status" value="1"/>
</dbReference>